<proteinExistence type="predicted"/>
<dbReference type="Pfam" id="PF04536">
    <property type="entry name" value="TPM_phosphatase"/>
    <property type="match status" value="1"/>
</dbReference>
<protein>
    <recommendedName>
        <fullName evidence="1">TPM domain-containing protein</fullName>
    </recommendedName>
</protein>
<dbReference type="Gene3D" id="3.10.310.50">
    <property type="match status" value="1"/>
</dbReference>
<dbReference type="AlphaFoldDB" id="A0A410GEV6"/>
<reference evidence="2 3" key="1">
    <citation type="submission" date="2017-08" db="EMBL/GenBank/DDBJ databases">
        <authorList>
            <person name="Park S.-J."/>
            <person name="Kim H."/>
        </authorList>
    </citation>
    <scope>NUCLEOTIDE SEQUENCE [LARGE SCALE GENOMIC DNA]</scope>
    <source>
        <strain evidence="3">ye3</strain>
    </source>
</reference>
<feature type="domain" description="TPM" evidence="1">
    <location>
        <begin position="27"/>
        <end position="142"/>
    </location>
</feature>
<dbReference type="RefSeq" id="WP_128355828.1">
    <property type="nucleotide sequence ID" value="NZ_CP022987.1"/>
</dbReference>
<evidence type="ECO:0000313" key="2">
    <source>
        <dbReference type="EMBL" id="QAA94832.1"/>
    </source>
</evidence>
<keyword evidence="3" id="KW-1185">Reference proteome</keyword>
<dbReference type="KEGG" id="pus:CKA81_13965"/>
<name>A0A410GEV6_9BURK</name>
<dbReference type="Proteomes" id="UP000283474">
    <property type="component" value="Chromosome"/>
</dbReference>
<evidence type="ECO:0000313" key="3">
    <source>
        <dbReference type="Proteomes" id="UP000283474"/>
    </source>
</evidence>
<dbReference type="EMBL" id="CP022987">
    <property type="protein sequence ID" value="QAA94832.1"/>
    <property type="molecule type" value="Genomic_DNA"/>
</dbReference>
<sequence length="168" mass="18789">MQHRKASWKQVTGLAGIEGHWLRRKHFTPQLLAQVAEHIGQSEAGHSGELMLAIEAVSPRHEPDSRLRALEVFGRLRVWDTPLDTGVLLYLALDKHHIHIVADRGVTASDDLWQAVCERLQERLKRKDYGPGLLAAIEDIEEILSSHCPPLPLDGDQANNLPDAPVML</sequence>
<gene>
    <name evidence="2" type="ORF">CKA81_13965</name>
</gene>
<dbReference type="InterPro" id="IPR007621">
    <property type="entry name" value="TPM_dom"/>
</dbReference>
<dbReference type="OrthoDB" id="5683663at2"/>
<evidence type="ECO:0000259" key="1">
    <source>
        <dbReference type="Pfam" id="PF04536"/>
    </source>
</evidence>
<organism evidence="2 3">
    <name type="scientific">Pollutimonas thiosulfatoxidans</name>
    <dbReference type="NCBI Taxonomy" id="2028345"/>
    <lineage>
        <taxon>Bacteria</taxon>
        <taxon>Pseudomonadati</taxon>
        <taxon>Pseudomonadota</taxon>
        <taxon>Betaproteobacteria</taxon>
        <taxon>Burkholderiales</taxon>
        <taxon>Alcaligenaceae</taxon>
        <taxon>Pollutimonas</taxon>
    </lineage>
</organism>
<accession>A0A410GEV6</accession>